<dbReference type="EMBL" id="CVQV01000002">
    <property type="protein sequence ID" value="CRK74050.1"/>
    <property type="molecule type" value="Genomic_DNA"/>
</dbReference>
<keyword evidence="3" id="KW-1185">Reference proteome</keyword>
<protein>
    <submittedName>
        <fullName evidence="2">Uncharacterized protein</fullName>
    </submittedName>
</protein>
<organism evidence="2 3">
    <name type="scientific">Nereida ignava</name>
    <dbReference type="NCBI Taxonomy" id="282199"/>
    <lineage>
        <taxon>Bacteria</taxon>
        <taxon>Pseudomonadati</taxon>
        <taxon>Pseudomonadota</taxon>
        <taxon>Alphaproteobacteria</taxon>
        <taxon>Rhodobacterales</taxon>
        <taxon>Roseobacteraceae</taxon>
        <taxon>Nereida</taxon>
    </lineage>
</organism>
<proteinExistence type="predicted"/>
<dbReference type="AlphaFoldDB" id="A0A0U1NH34"/>
<reference evidence="2 3" key="1">
    <citation type="submission" date="2015-04" db="EMBL/GenBank/DDBJ databases">
        <authorList>
            <person name="Syromyatnikov M.Y."/>
            <person name="Popov V.N."/>
        </authorList>
    </citation>
    <scope>NUCLEOTIDE SEQUENCE [LARGE SCALE GENOMIC DNA]</scope>
    <source>
        <strain evidence="2 3">CECT 5292</strain>
    </source>
</reference>
<evidence type="ECO:0000313" key="3">
    <source>
        <dbReference type="Proteomes" id="UP000048949"/>
    </source>
</evidence>
<evidence type="ECO:0000313" key="2">
    <source>
        <dbReference type="EMBL" id="CRK74050.1"/>
    </source>
</evidence>
<dbReference type="OrthoDB" id="7778431at2"/>
<gene>
    <name evidence="2" type="ORF">NIG5292_00074</name>
</gene>
<evidence type="ECO:0000256" key="1">
    <source>
        <dbReference type="SAM" id="MobiDB-lite"/>
    </source>
</evidence>
<feature type="compositionally biased region" description="Polar residues" evidence="1">
    <location>
        <begin position="59"/>
        <end position="68"/>
    </location>
</feature>
<feature type="region of interest" description="Disordered" evidence="1">
    <location>
        <begin position="59"/>
        <end position="90"/>
    </location>
</feature>
<dbReference type="RefSeq" id="WP_048597705.1">
    <property type="nucleotide sequence ID" value="NZ_CAXIAP010000014.1"/>
</dbReference>
<accession>A0A0U1NH34</accession>
<name>A0A0U1NH34_9RHOB</name>
<dbReference type="Proteomes" id="UP000048949">
    <property type="component" value="Unassembled WGS sequence"/>
</dbReference>
<sequence length="90" mass="9903">MIDFKFLDPRGLIQESYKIDGISAPECRSIFLDWALGLPAGVAMQDYIKPLIDHYGQSNGDHPMTQTLREGLETAPATGRRGGRAARVAE</sequence>
<dbReference type="STRING" id="282199.GCA_001049735_00074"/>